<name>A0A6B9FEE8_9EURY</name>
<dbReference type="GeneID" id="43369940"/>
<protein>
    <submittedName>
        <fullName evidence="3">DUF58 domain-containing protein</fullName>
    </submittedName>
</protein>
<evidence type="ECO:0000313" key="4">
    <source>
        <dbReference type="Proteomes" id="UP000428325"/>
    </source>
</evidence>
<sequence>MSRRLLPTRRGVAVAAAAVAAVAAGATFGPRSLDAVVVPAGVALLAAGVQLHRLDPPTVERTPPPPADPGTTATVRLAFDTDTPVTAVVRDRLPPGVDGDAEATTLVGGDPLVYEVTYRERGEHALGPATVDARDVLGLARRTFVPEGRASVLVYPRVFHPSPAVAERLRGLAALDAGAERGAFDHLREYVNGDSLRDVHWKSSAKREDLVVQEFADDGDRRTVTVAASAAPGRADAMAEAAATVAVSLLDEGVSVSLATPDGRVRTAPDDADRVLTHLARAGAGDPGDADADADVAVRASEDGVTVRVDGASHPFDPGPRRRLDDRGDRPTEDGSPSAPEVRA</sequence>
<evidence type="ECO:0000313" key="3">
    <source>
        <dbReference type="EMBL" id="QGX95160.1"/>
    </source>
</evidence>
<dbReference type="KEGG" id="hra:EI982_10325"/>
<proteinExistence type="predicted"/>
<accession>A0A6B9FEE8</accession>
<dbReference type="RefSeq" id="WP_157689619.1">
    <property type="nucleotide sequence ID" value="NZ_CP034345.1"/>
</dbReference>
<gene>
    <name evidence="3" type="ORF">EI982_10325</name>
</gene>
<feature type="compositionally biased region" description="Basic and acidic residues" evidence="1">
    <location>
        <begin position="319"/>
        <end position="333"/>
    </location>
</feature>
<feature type="domain" description="DUF58" evidence="2">
    <location>
        <begin position="187"/>
        <end position="298"/>
    </location>
</feature>
<keyword evidence="4" id="KW-1185">Reference proteome</keyword>
<reference evidence="3 4" key="1">
    <citation type="submission" date="2018-12" db="EMBL/GenBank/DDBJ databases">
        <title>Complete genome sequence of Haloplanus rallus MBLA0036.</title>
        <authorList>
            <person name="Nam Y.-d."/>
            <person name="Kang J."/>
            <person name="Chung W.-H."/>
            <person name="Park Y.S."/>
        </authorList>
    </citation>
    <scope>NUCLEOTIDE SEQUENCE [LARGE SCALE GENOMIC DNA]</scope>
    <source>
        <strain evidence="3 4">MBLA0036</strain>
    </source>
</reference>
<dbReference type="PROSITE" id="PS51318">
    <property type="entry name" value="TAT"/>
    <property type="match status" value="1"/>
</dbReference>
<dbReference type="AlphaFoldDB" id="A0A6B9FEE8"/>
<dbReference type="EMBL" id="CP034345">
    <property type="protein sequence ID" value="QGX95160.1"/>
    <property type="molecule type" value="Genomic_DNA"/>
</dbReference>
<dbReference type="Proteomes" id="UP000428325">
    <property type="component" value="Chromosome"/>
</dbReference>
<dbReference type="PANTHER" id="PTHR34351">
    <property type="entry name" value="SLR1927 PROTEIN-RELATED"/>
    <property type="match status" value="1"/>
</dbReference>
<dbReference type="OrthoDB" id="313155at2157"/>
<organism evidence="3 4">
    <name type="scientific">Haloplanus rallus</name>
    <dbReference type="NCBI Taxonomy" id="1816183"/>
    <lineage>
        <taxon>Archaea</taxon>
        <taxon>Methanobacteriati</taxon>
        <taxon>Methanobacteriota</taxon>
        <taxon>Stenosarchaea group</taxon>
        <taxon>Halobacteria</taxon>
        <taxon>Halobacteriales</taxon>
        <taxon>Haloferacaceae</taxon>
        <taxon>Haloplanus</taxon>
    </lineage>
</organism>
<evidence type="ECO:0000256" key="1">
    <source>
        <dbReference type="SAM" id="MobiDB-lite"/>
    </source>
</evidence>
<dbReference type="Pfam" id="PF01882">
    <property type="entry name" value="DUF58"/>
    <property type="match status" value="1"/>
</dbReference>
<dbReference type="InterPro" id="IPR002881">
    <property type="entry name" value="DUF58"/>
</dbReference>
<evidence type="ECO:0000259" key="2">
    <source>
        <dbReference type="Pfam" id="PF01882"/>
    </source>
</evidence>
<dbReference type="InterPro" id="IPR006311">
    <property type="entry name" value="TAT_signal"/>
</dbReference>
<feature type="region of interest" description="Disordered" evidence="1">
    <location>
        <begin position="301"/>
        <end position="344"/>
    </location>
</feature>